<dbReference type="InterPro" id="IPR025669">
    <property type="entry name" value="AAA_dom"/>
</dbReference>
<gene>
    <name evidence="2" type="ORF">S03H2_17535</name>
</gene>
<dbReference type="SUPFAM" id="SSF52540">
    <property type="entry name" value="P-loop containing nucleoside triphosphate hydrolases"/>
    <property type="match status" value="1"/>
</dbReference>
<dbReference type="PANTHER" id="PTHR13696:SF52">
    <property type="entry name" value="PARA FAMILY PROTEIN CT_582"/>
    <property type="match status" value="1"/>
</dbReference>
<dbReference type="Pfam" id="PF13614">
    <property type="entry name" value="AAA_31"/>
    <property type="match status" value="1"/>
</dbReference>
<feature type="domain" description="AAA" evidence="1">
    <location>
        <begin position="1"/>
        <end position="50"/>
    </location>
</feature>
<proteinExistence type="predicted"/>
<name>X1FSU2_9ZZZZ</name>
<dbReference type="InterPro" id="IPR027417">
    <property type="entry name" value="P-loop_NTPase"/>
</dbReference>
<evidence type="ECO:0000313" key="2">
    <source>
        <dbReference type="EMBL" id="GAH32429.1"/>
    </source>
</evidence>
<evidence type="ECO:0000259" key="1">
    <source>
        <dbReference type="Pfam" id="PF13614"/>
    </source>
</evidence>
<dbReference type="EMBL" id="BARU01009051">
    <property type="protein sequence ID" value="GAH32429.1"/>
    <property type="molecule type" value="Genomic_DNA"/>
</dbReference>
<reference evidence="2" key="1">
    <citation type="journal article" date="2014" name="Front. Microbiol.">
        <title>High frequency of phylogenetically diverse reductive dehalogenase-homologous genes in deep subseafloor sedimentary metagenomes.</title>
        <authorList>
            <person name="Kawai M."/>
            <person name="Futagami T."/>
            <person name="Toyoda A."/>
            <person name="Takaki Y."/>
            <person name="Nishi S."/>
            <person name="Hori S."/>
            <person name="Arai W."/>
            <person name="Tsubouchi T."/>
            <person name="Morono Y."/>
            <person name="Uchiyama I."/>
            <person name="Ito T."/>
            <person name="Fujiyama A."/>
            <person name="Inagaki F."/>
            <person name="Takami H."/>
        </authorList>
    </citation>
    <scope>NUCLEOTIDE SEQUENCE</scope>
    <source>
        <strain evidence="2">Expedition CK06-06</strain>
    </source>
</reference>
<protein>
    <recommendedName>
        <fullName evidence="1">AAA domain-containing protein</fullName>
    </recommendedName>
</protein>
<organism evidence="2">
    <name type="scientific">marine sediment metagenome</name>
    <dbReference type="NCBI Taxonomy" id="412755"/>
    <lineage>
        <taxon>unclassified sequences</taxon>
        <taxon>metagenomes</taxon>
        <taxon>ecological metagenomes</taxon>
    </lineage>
</organism>
<dbReference type="Gene3D" id="3.40.50.300">
    <property type="entry name" value="P-loop containing nucleotide triphosphate hydrolases"/>
    <property type="match status" value="1"/>
</dbReference>
<sequence length="224" mass="24514">MRKIAILNFKGGTGKTTTAVNLSHALALKRQNVLVVDCDPQGSIEQAQLVNCMTFSLYNKYLKDFCIFTGKFGHAGILENGAKEMTMFLEELVFGPPPPDFTPTPSMGFAKGLPGNKEAAVNGPSWLSYPANALIYSMNNELPLVNDNPSLPVPALGGISPKSNAKLLSTILTIESINMVLPKLKALTPREIMEFREQTRKYVKPFRLALLKLSKDLNTAIKSD</sequence>
<comment type="caution">
    <text evidence="2">The sequence shown here is derived from an EMBL/GenBank/DDBJ whole genome shotgun (WGS) entry which is preliminary data.</text>
</comment>
<dbReference type="AlphaFoldDB" id="X1FSU2"/>
<accession>X1FSU2</accession>
<dbReference type="InterPro" id="IPR050678">
    <property type="entry name" value="DNA_Partitioning_ATPase"/>
</dbReference>
<dbReference type="CDD" id="cd02042">
    <property type="entry name" value="ParAB_family"/>
    <property type="match status" value="1"/>
</dbReference>
<dbReference type="PANTHER" id="PTHR13696">
    <property type="entry name" value="P-LOOP CONTAINING NUCLEOSIDE TRIPHOSPHATE HYDROLASE"/>
    <property type="match status" value="1"/>
</dbReference>
<feature type="non-terminal residue" evidence="2">
    <location>
        <position position="224"/>
    </location>
</feature>